<dbReference type="CDD" id="cd00093">
    <property type="entry name" value="HTH_XRE"/>
    <property type="match status" value="1"/>
</dbReference>
<evidence type="ECO:0000313" key="3">
    <source>
        <dbReference type="Proteomes" id="UP000637578"/>
    </source>
</evidence>
<proteinExistence type="predicted"/>
<dbReference type="AlphaFoldDB" id="A0A8J3CKF5"/>
<accession>A0A8J3CKF5</accession>
<keyword evidence="3" id="KW-1185">Reference proteome</keyword>
<dbReference type="PROSITE" id="PS50943">
    <property type="entry name" value="HTH_CROC1"/>
    <property type="match status" value="1"/>
</dbReference>
<dbReference type="InterPro" id="IPR001387">
    <property type="entry name" value="Cro/C1-type_HTH"/>
</dbReference>
<dbReference type="SUPFAM" id="SSF47413">
    <property type="entry name" value="lambda repressor-like DNA-binding domains"/>
    <property type="match status" value="1"/>
</dbReference>
<dbReference type="Proteomes" id="UP000637578">
    <property type="component" value="Unassembled WGS sequence"/>
</dbReference>
<evidence type="ECO:0000313" key="2">
    <source>
        <dbReference type="EMBL" id="GGM76392.1"/>
    </source>
</evidence>
<evidence type="ECO:0000259" key="1">
    <source>
        <dbReference type="PROSITE" id="PS50943"/>
    </source>
</evidence>
<organism evidence="2 3">
    <name type="scientific">Longimycelium tulufanense</name>
    <dbReference type="NCBI Taxonomy" id="907463"/>
    <lineage>
        <taxon>Bacteria</taxon>
        <taxon>Bacillati</taxon>
        <taxon>Actinomycetota</taxon>
        <taxon>Actinomycetes</taxon>
        <taxon>Pseudonocardiales</taxon>
        <taxon>Pseudonocardiaceae</taxon>
        <taxon>Longimycelium</taxon>
    </lineage>
</organism>
<dbReference type="GO" id="GO:0003677">
    <property type="term" value="F:DNA binding"/>
    <property type="evidence" value="ECO:0007669"/>
    <property type="project" value="InterPro"/>
</dbReference>
<dbReference type="Gene3D" id="1.10.260.40">
    <property type="entry name" value="lambda repressor-like DNA-binding domains"/>
    <property type="match status" value="1"/>
</dbReference>
<dbReference type="InterPro" id="IPR010982">
    <property type="entry name" value="Lambda_DNA-bd_dom_sf"/>
</dbReference>
<reference evidence="2" key="1">
    <citation type="journal article" date="2014" name="Int. J. Syst. Evol. Microbiol.">
        <title>Complete genome sequence of Corynebacterium casei LMG S-19264T (=DSM 44701T), isolated from a smear-ripened cheese.</title>
        <authorList>
            <consortium name="US DOE Joint Genome Institute (JGI-PGF)"/>
            <person name="Walter F."/>
            <person name="Albersmeier A."/>
            <person name="Kalinowski J."/>
            <person name="Ruckert C."/>
        </authorList>
    </citation>
    <scope>NUCLEOTIDE SEQUENCE</scope>
    <source>
        <strain evidence="2">CGMCC 4.5737</strain>
    </source>
</reference>
<feature type="domain" description="HTH cro/C1-type" evidence="1">
    <location>
        <begin position="60"/>
        <end position="85"/>
    </location>
</feature>
<reference evidence="2" key="2">
    <citation type="submission" date="2020-09" db="EMBL/GenBank/DDBJ databases">
        <authorList>
            <person name="Sun Q."/>
            <person name="Zhou Y."/>
        </authorList>
    </citation>
    <scope>NUCLEOTIDE SEQUENCE</scope>
    <source>
        <strain evidence="2">CGMCC 4.5737</strain>
    </source>
</reference>
<name>A0A8J3CKF5_9PSEU</name>
<protein>
    <submittedName>
        <fullName evidence="2">XRE family transcriptional regulator</fullName>
    </submittedName>
</protein>
<sequence>MGDTEQHRRLTLAAKIQQLRKRPENRRPDGKLKTYRELATECAEVSGEPFSPTYMWQLAKGERDNPTLRHLEALAKVLGVRMSYFLDDTPAEELELALMMRDAGVRAVAARAMNWSPDQKAWLVDLMESIDRREQARRADQDNGNSTTG</sequence>
<comment type="caution">
    <text evidence="2">The sequence shown here is derived from an EMBL/GenBank/DDBJ whole genome shotgun (WGS) entry which is preliminary data.</text>
</comment>
<dbReference type="RefSeq" id="WP_189061232.1">
    <property type="nucleotide sequence ID" value="NZ_BMMK01000037.1"/>
</dbReference>
<gene>
    <name evidence="2" type="ORF">GCM10012275_53940</name>
</gene>
<dbReference type="EMBL" id="BMMK01000037">
    <property type="protein sequence ID" value="GGM76392.1"/>
    <property type="molecule type" value="Genomic_DNA"/>
</dbReference>